<evidence type="ECO:0000313" key="2">
    <source>
        <dbReference type="Proteomes" id="UP000008710"/>
    </source>
</evidence>
<keyword evidence="1" id="KW-0614">Plasmid</keyword>
<protein>
    <submittedName>
        <fullName evidence="1">Uncharacterized protein</fullName>
    </submittedName>
</protein>
<name>Q0RYL9_RHOJR</name>
<reference evidence="2" key="1">
    <citation type="journal article" date="2006" name="Proc. Natl. Acad. Sci. U.S.A.">
        <title>The complete genome of Rhodococcus sp. RHA1 provides insights into a catabolic powerhouse.</title>
        <authorList>
            <person name="McLeod M.P."/>
            <person name="Warren R.L."/>
            <person name="Hsiao W.W.L."/>
            <person name="Araki N."/>
            <person name="Myhre M."/>
            <person name="Fernandes C."/>
            <person name="Miyazawa D."/>
            <person name="Wong W."/>
            <person name="Lillquist A.L."/>
            <person name="Wang D."/>
            <person name="Dosanjh M."/>
            <person name="Hara H."/>
            <person name="Petrescu A."/>
            <person name="Morin R.D."/>
            <person name="Yang G."/>
            <person name="Stott J.M."/>
            <person name="Schein J.E."/>
            <person name="Shin H."/>
            <person name="Smailus D."/>
            <person name="Siddiqui A.S."/>
            <person name="Marra M.A."/>
            <person name="Jones S.J.M."/>
            <person name="Holt R."/>
            <person name="Brinkman F.S.L."/>
            <person name="Miyauchi K."/>
            <person name="Fukuda M."/>
            <person name="Davies J.E."/>
            <person name="Mohn W.W."/>
            <person name="Eltis L.D."/>
        </authorList>
    </citation>
    <scope>NUCLEOTIDE SEQUENCE [LARGE SCALE GENOMIC DNA]</scope>
    <source>
        <strain evidence="2">RHA1</strain>
    </source>
</reference>
<dbReference type="Proteomes" id="UP000008710">
    <property type="component" value="Plasmid pRHL1"/>
</dbReference>
<dbReference type="EMBL" id="CP000432">
    <property type="protein sequence ID" value="ABG99617.1"/>
    <property type="molecule type" value="Genomic_DNA"/>
</dbReference>
<dbReference type="HOGENOM" id="CLU_2303824_0_0_11"/>
<organism evidence="1 2">
    <name type="scientific">Rhodococcus jostii (strain RHA1)</name>
    <dbReference type="NCBI Taxonomy" id="101510"/>
    <lineage>
        <taxon>Bacteria</taxon>
        <taxon>Bacillati</taxon>
        <taxon>Actinomycetota</taxon>
        <taxon>Actinomycetes</taxon>
        <taxon>Mycobacteriales</taxon>
        <taxon>Nocardiaceae</taxon>
        <taxon>Rhodococcus</taxon>
    </lineage>
</organism>
<proteinExistence type="predicted"/>
<accession>Q0RYL9</accession>
<dbReference type="AlphaFoldDB" id="Q0RYL9"/>
<gene>
    <name evidence="1" type="ordered locus">RHA1_ro08573</name>
</gene>
<dbReference type="KEGG" id="rha:RHA1_ro08573"/>
<sequence length="100" mass="11270">MLWYCRGGFSDAWRLSRARRARPLLVFPGRPPSTPSHENAPDPDVVDVELDQGYYDRGIAARRNAHTHLEDVTDILTGIEDEADKLLADLLANLVRTERG</sequence>
<evidence type="ECO:0000313" key="1">
    <source>
        <dbReference type="EMBL" id="ABG99617.1"/>
    </source>
</evidence>
<geneLocation type="plasmid" evidence="1 2">
    <name>pRHL1</name>
</geneLocation>